<dbReference type="Proteomes" id="UP000275749">
    <property type="component" value="Unassembled WGS sequence"/>
</dbReference>
<organism evidence="2 3">
    <name type="scientific">Luteococcus japonicus</name>
    <dbReference type="NCBI Taxonomy" id="33984"/>
    <lineage>
        <taxon>Bacteria</taxon>
        <taxon>Bacillati</taxon>
        <taxon>Actinomycetota</taxon>
        <taxon>Actinomycetes</taxon>
        <taxon>Propionibacteriales</taxon>
        <taxon>Propionibacteriaceae</taxon>
        <taxon>Luteococcus</taxon>
    </lineage>
</organism>
<accession>A0A3N1ZQ58</accession>
<comment type="caution">
    <text evidence="2">The sequence shown here is derived from an EMBL/GenBank/DDBJ whole genome shotgun (WGS) entry which is preliminary data.</text>
</comment>
<reference evidence="2 3" key="1">
    <citation type="submission" date="2018-11" db="EMBL/GenBank/DDBJ databases">
        <title>Sequencing the genomes of 1000 actinobacteria strains.</title>
        <authorList>
            <person name="Klenk H.-P."/>
        </authorList>
    </citation>
    <scope>NUCLEOTIDE SEQUENCE [LARGE SCALE GENOMIC DNA]</scope>
    <source>
        <strain evidence="2 3">DSM 10546</strain>
    </source>
</reference>
<dbReference type="PROSITE" id="PS51671">
    <property type="entry name" value="ACT"/>
    <property type="match status" value="1"/>
</dbReference>
<dbReference type="SUPFAM" id="SSF55021">
    <property type="entry name" value="ACT-like"/>
    <property type="match status" value="1"/>
</dbReference>
<evidence type="ECO:0000313" key="3">
    <source>
        <dbReference type="Proteomes" id="UP000275749"/>
    </source>
</evidence>
<dbReference type="InterPro" id="IPR045865">
    <property type="entry name" value="ACT-like_dom_sf"/>
</dbReference>
<proteinExistence type="predicted"/>
<gene>
    <name evidence="2" type="ORF">EDD41_0163</name>
</gene>
<feature type="domain" description="ACT" evidence="1">
    <location>
        <begin position="15"/>
        <end position="93"/>
    </location>
</feature>
<evidence type="ECO:0000259" key="1">
    <source>
        <dbReference type="PROSITE" id="PS51671"/>
    </source>
</evidence>
<name>A0A3N1ZQ58_9ACTN</name>
<dbReference type="InterPro" id="IPR002912">
    <property type="entry name" value="ACT_dom"/>
</dbReference>
<dbReference type="EMBL" id="RKHG01000001">
    <property type="protein sequence ID" value="ROR53041.1"/>
    <property type="molecule type" value="Genomic_DNA"/>
</dbReference>
<evidence type="ECO:0000313" key="2">
    <source>
        <dbReference type="EMBL" id="ROR53041.1"/>
    </source>
</evidence>
<protein>
    <recommendedName>
        <fullName evidence="1">ACT domain-containing protein</fullName>
    </recommendedName>
</protein>
<dbReference type="AlphaFoldDB" id="A0A3N1ZQ58"/>
<sequence length="219" mass="23826">MRLTGWVCKTCAVHLLRVQLPDRPGSLGVVASAMGLCGADITAMEIVEKGDGWVIDDFMLTMPKREGVWIDDLVSTCNALDGVRVLWISRHPEGWGLEADIAVLERMVAERERAVEILTLAAPQVFHCQWAALLDRRDGSRLVGTELAPDFTPGQADGLGPLDELTRLDLAAGWLPHWSDTTVAICPVDENQALVLGRAGGPDFLDSELRRLSHLAALA</sequence>